<dbReference type="PANTHER" id="PTHR37708">
    <property type="entry name" value="HOMEOBOX HOX-B3-LIKE PROTEIN"/>
    <property type="match status" value="1"/>
</dbReference>
<evidence type="ECO:0000256" key="1">
    <source>
        <dbReference type="SAM" id="MobiDB-lite"/>
    </source>
</evidence>
<name>S8CFU9_9LAMI</name>
<evidence type="ECO:0000313" key="3">
    <source>
        <dbReference type="Proteomes" id="UP000015453"/>
    </source>
</evidence>
<feature type="region of interest" description="Disordered" evidence="1">
    <location>
        <begin position="180"/>
        <end position="199"/>
    </location>
</feature>
<keyword evidence="3" id="KW-1185">Reference proteome</keyword>
<dbReference type="AlphaFoldDB" id="S8CFU9"/>
<feature type="compositionally biased region" description="Low complexity" evidence="1">
    <location>
        <begin position="188"/>
        <end position="199"/>
    </location>
</feature>
<comment type="caution">
    <text evidence="2">The sequence shown here is derived from an EMBL/GenBank/DDBJ whole genome shotgun (WGS) entry which is preliminary data.</text>
</comment>
<protein>
    <submittedName>
        <fullName evidence="2">Uncharacterized protein</fullName>
    </submittedName>
</protein>
<gene>
    <name evidence="2" type="ORF">M569_08965</name>
</gene>
<proteinExistence type="predicted"/>
<dbReference type="EMBL" id="AUSU01004026">
    <property type="protein sequence ID" value="EPS65814.1"/>
    <property type="molecule type" value="Genomic_DNA"/>
</dbReference>
<dbReference type="PANTHER" id="PTHR37708:SF2">
    <property type="entry name" value="HOMEOBOX HOX-B3-LIKE PROTEIN"/>
    <property type="match status" value="1"/>
</dbReference>
<evidence type="ECO:0000313" key="2">
    <source>
        <dbReference type="EMBL" id="EPS65814.1"/>
    </source>
</evidence>
<accession>S8CFU9</accession>
<dbReference type="OrthoDB" id="755797at2759"/>
<organism evidence="2 3">
    <name type="scientific">Genlisea aurea</name>
    <dbReference type="NCBI Taxonomy" id="192259"/>
    <lineage>
        <taxon>Eukaryota</taxon>
        <taxon>Viridiplantae</taxon>
        <taxon>Streptophyta</taxon>
        <taxon>Embryophyta</taxon>
        <taxon>Tracheophyta</taxon>
        <taxon>Spermatophyta</taxon>
        <taxon>Magnoliopsida</taxon>
        <taxon>eudicotyledons</taxon>
        <taxon>Gunneridae</taxon>
        <taxon>Pentapetalae</taxon>
        <taxon>asterids</taxon>
        <taxon>lamiids</taxon>
        <taxon>Lamiales</taxon>
        <taxon>Lentibulariaceae</taxon>
        <taxon>Genlisea</taxon>
    </lineage>
</organism>
<sequence length="199" mass="22394">MAEASFGSLSDSKSLLSNTNHLLRLTTQRFELKRGPRFREYSDLREKKLKMRYFRGQHKNLDRQHADENFLNRSILWTPPRKPSNFASSNFVTPPRRSKNSSPLTHSVPDFSSALRKENRKPAATLPPLAEKSLTPPSKAVKVSDAGKSKSVNSANKHGGGNFMIRKSYATIDDFKSSAAAENRTRNSRATSRNILGNY</sequence>
<dbReference type="Proteomes" id="UP000015453">
    <property type="component" value="Unassembled WGS sequence"/>
</dbReference>
<reference evidence="2 3" key="1">
    <citation type="journal article" date="2013" name="BMC Genomics">
        <title>The miniature genome of a carnivorous plant Genlisea aurea contains a low number of genes and short non-coding sequences.</title>
        <authorList>
            <person name="Leushkin E.V."/>
            <person name="Sutormin R.A."/>
            <person name="Nabieva E.R."/>
            <person name="Penin A.A."/>
            <person name="Kondrashov A.S."/>
            <person name="Logacheva M.D."/>
        </authorList>
    </citation>
    <scope>NUCLEOTIDE SEQUENCE [LARGE SCALE GENOMIC DNA]</scope>
</reference>
<feature type="region of interest" description="Disordered" evidence="1">
    <location>
        <begin position="84"/>
        <end position="162"/>
    </location>
</feature>